<comment type="caution">
    <text evidence="10">The sequence shown here is derived from an EMBL/GenBank/DDBJ whole genome shotgun (WGS) entry which is preliminary data.</text>
</comment>
<dbReference type="InterPro" id="IPR036179">
    <property type="entry name" value="Ig-like_dom_sf"/>
</dbReference>
<evidence type="ECO:0000313" key="11">
    <source>
        <dbReference type="Proteomes" id="UP001347796"/>
    </source>
</evidence>
<keyword evidence="3" id="KW-0677">Repeat</keyword>
<dbReference type="Gene3D" id="3.80.10.10">
    <property type="entry name" value="Ribonuclease Inhibitor"/>
    <property type="match status" value="3"/>
</dbReference>
<name>A0AAN8J8S2_PATCE</name>
<keyword evidence="7" id="KW-1133">Transmembrane helix</keyword>
<evidence type="ECO:0000256" key="1">
    <source>
        <dbReference type="ARBA" id="ARBA00022614"/>
    </source>
</evidence>
<feature type="signal peptide" evidence="8">
    <location>
        <begin position="1"/>
        <end position="26"/>
    </location>
</feature>
<evidence type="ECO:0000256" key="4">
    <source>
        <dbReference type="ARBA" id="ARBA00023157"/>
    </source>
</evidence>
<dbReference type="Gene3D" id="2.60.40.10">
    <property type="entry name" value="Immunoglobulins"/>
    <property type="match status" value="1"/>
</dbReference>
<evidence type="ECO:0000256" key="3">
    <source>
        <dbReference type="ARBA" id="ARBA00022737"/>
    </source>
</evidence>
<dbReference type="InterPro" id="IPR003599">
    <property type="entry name" value="Ig_sub"/>
</dbReference>
<dbReference type="EMBL" id="JAZGQO010000011">
    <property type="protein sequence ID" value="KAK6172507.1"/>
    <property type="molecule type" value="Genomic_DNA"/>
</dbReference>
<keyword evidence="11" id="KW-1185">Reference proteome</keyword>
<protein>
    <recommendedName>
        <fullName evidence="9">Ig-like domain-containing protein</fullName>
    </recommendedName>
</protein>
<keyword evidence="7" id="KW-0812">Transmembrane</keyword>
<dbReference type="InterPro" id="IPR000483">
    <property type="entry name" value="Cys-rich_flank_reg_C"/>
</dbReference>
<sequence>MDIRSRWMSSLWKLLLLLSIINIGSGCPTPCICTMLPDNKKLSNLLLRTHSRNANGMESVSCINQSLTDLPLGLPMEVIYLDVSYNQLVTIGNEYQNLTHLKTIDFSNNKFNSLDNEQFYNLNTLQKLILKENGMTKILSNTFQSLSDLANLDLSKNQLISLNDEMFSGLENLKALNLSRNRITKIKGLTFTKLKNLHILDLSFNSLERLHHYMFDGMHELKILNLSHNFITYISAHVFRSLKKLEVLDLSHNVLRSTSDFMFNGIYALQYLDISNNFLEYISDLTFNNATNLRTLHLDNNSIPQFNIPLFTHLRMLEILTLTHQPYLTNLVYNTFTGLDNLKHLNLSLNPRLSFVNPHLFSTLPRLQDLDLHRNNISYLSALTFHFNLNLTHVDLSQNPFLCNCDIAWLAKMLRQNSSVYGNGTLTCAINDEDIIPISAVTNDTFPCAKVTQNITQSRHSYFKLGSAARIECTVALDPTMFIIWTTPRKKTLIYHAFHPEATRHHPDPDYVYTKRDWINSTSYHSEMFYRKDRVILLSDGSLLIDYVLRSDTGPYTCEVKNAYHNATQKIFLWLDQSCLYDVQIWSLVIGVCCATSFFILILIYTVIRQCTIRVINKRRRDAIRQFLENVDIYKQNQITRIRENYSNQLTRVSEHYHNQLERLRGNYTMQMGRVKRGCSHQVDKIRDNYGTQKCRLKDYSSHQIEQIRTAYNNQLLRIRDYGLLQFDRLRETCKLQQQNVLKILETMNIDNCKSVIETECMRTESMIFETPFVNDDDIQGLSLIGSESDYMTASDDSKSNESPTPEVETGSPRDISLDVEEVFDPLIFAEVDLYCDNDIEQEQEVVSDIPDIDLGDISLHTIT</sequence>
<dbReference type="PROSITE" id="PS51450">
    <property type="entry name" value="LRR"/>
    <property type="match status" value="6"/>
</dbReference>
<keyword evidence="1" id="KW-0433">Leucine-rich repeat</keyword>
<feature type="domain" description="Ig-like" evidence="9">
    <location>
        <begin position="447"/>
        <end position="572"/>
    </location>
</feature>
<feature type="chain" id="PRO_5042972586" description="Ig-like domain-containing protein" evidence="8">
    <location>
        <begin position="27"/>
        <end position="864"/>
    </location>
</feature>
<evidence type="ECO:0000313" key="10">
    <source>
        <dbReference type="EMBL" id="KAK6172507.1"/>
    </source>
</evidence>
<reference evidence="10 11" key="1">
    <citation type="submission" date="2024-01" db="EMBL/GenBank/DDBJ databases">
        <title>The genome of the rayed Mediterranean limpet Patella caerulea (Linnaeus, 1758).</title>
        <authorList>
            <person name="Anh-Thu Weber A."/>
            <person name="Halstead-Nussloch G."/>
        </authorList>
    </citation>
    <scope>NUCLEOTIDE SEQUENCE [LARGE SCALE GENOMIC DNA]</scope>
    <source>
        <strain evidence="10">AATW-2023a</strain>
        <tissue evidence="10">Whole specimen</tissue>
    </source>
</reference>
<dbReference type="PRINTS" id="PR00019">
    <property type="entry name" value="LEURICHRPT"/>
</dbReference>
<dbReference type="SMART" id="SM00369">
    <property type="entry name" value="LRR_TYP"/>
    <property type="match status" value="11"/>
</dbReference>
<dbReference type="PROSITE" id="PS50835">
    <property type="entry name" value="IG_LIKE"/>
    <property type="match status" value="1"/>
</dbReference>
<feature type="region of interest" description="Disordered" evidence="6">
    <location>
        <begin position="790"/>
        <end position="816"/>
    </location>
</feature>
<evidence type="ECO:0000256" key="8">
    <source>
        <dbReference type="SAM" id="SignalP"/>
    </source>
</evidence>
<dbReference type="InterPro" id="IPR007110">
    <property type="entry name" value="Ig-like_dom"/>
</dbReference>
<dbReference type="SUPFAM" id="SSF52058">
    <property type="entry name" value="L domain-like"/>
    <property type="match status" value="1"/>
</dbReference>
<dbReference type="InterPro" id="IPR001611">
    <property type="entry name" value="Leu-rich_rpt"/>
</dbReference>
<dbReference type="InterPro" id="IPR032675">
    <property type="entry name" value="LRR_dom_sf"/>
</dbReference>
<evidence type="ECO:0000256" key="2">
    <source>
        <dbReference type="ARBA" id="ARBA00022729"/>
    </source>
</evidence>
<dbReference type="SMART" id="SM00409">
    <property type="entry name" value="IG"/>
    <property type="match status" value="1"/>
</dbReference>
<evidence type="ECO:0000256" key="6">
    <source>
        <dbReference type="SAM" id="MobiDB-lite"/>
    </source>
</evidence>
<gene>
    <name evidence="10" type="ORF">SNE40_016143</name>
</gene>
<keyword evidence="2 8" id="KW-0732">Signal</keyword>
<dbReference type="SMART" id="SM00365">
    <property type="entry name" value="LRR_SD22"/>
    <property type="match status" value="7"/>
</dbReference>
<proteinExistence type="predicted"/>
<dbReference type="SUPFAM" id="SSF48726">
    <property type="entry name" value="Immunoglobulin"/>
    <property type="match status" value="1"/>
</dbReference>
<feature type="transmembrane region" description="Helical" evidence="7">
    <location>
        <begin position="585"/>
        <end position="608"/>
    </location>
</feature>
<organism evidence="10 11">
    <name type="scientific">Patella caerulea</name>
    <name type="common">Rayed Mediterranean limpet</name>
    <dbReference type="NCBI Taxonomy" id="87958"/>
    <lineage>
        <taxon>Eukaryota</taxon>
        <taxon>Metazoa</taxon>
        <taxon>Spiralia</taxon>
        <taxon>Lophotrochozoa</taxon>
        <taxon>Mollusca</taxon>
        <taxon>Gastropoda</taxon>
        <taxon>Patellogastropoda</taxon>
        <taxon>Patelloidea</taxon>
        <taxon>Patellidae</taxon>
        <taxon>Patella</taxon>
    </lineage>
</organism>
<dbReference type="InterPro" id="IPR013783">
    <property type="entry name" value="Ig-like_fold"/>
</dbReference>
<dbReference type="PANTHER" id="PTHR24366">
    <property type="entry name" value="IG(IMMUNOGLOBULIN) AND LRR(LEUCINE RICH REPEAT) DOMAINS"/>
    <property type="match status" value="1"/>
</dbReference>
<accession>A0AAN8J8S2</accession>
<evidence type="ECO:0000256" key="5">
    <source>
        <dbReference type="ARBA" id="ARBA00023180"/>
    </source>
</evidence>
<dbReference type="PANTHER" id="PTHR24366:SF161">
    <property type="entry name" value="TIR DOMAIN-CONTAINING PROTEIN"/>
    <property type="match status" value="1"/>
</dbReference>
<dbReference type="AlphaFoldDB" id="A0AAN8J8S2"/>
<dbReference type="FunFam" id="3.80.10.10:FF:000770">
    <property type="entry name" value="Uncharacterized protein"/>
    <property type="match status" value="1"/>
</dbReference>
<dbReference type="Pfam" id="PF13855">
    <property type="entry name" value="LRR_8"/>
    <property type="match status" value="3"/>
</dbReference>
<keyword evidence="4" id="KW-1015">Disulfide bond</keyword>
<dbReference type="Proteomes" id="UP001347796">
    <property type="component" value="Unassembled WGS sequence"/>
</dbReference>
<evidence type="ECO:0000259" key="9">
    <source>
        <dbReference type="PROSITE" id="PS50835"/>
    </source>
</evidence>
<dbReference type="InterPro" id="IPR003591">
    <property type="entry name" value="Leu-rich_rpt_typical-subtyp"/>
</dbReference>
<keyword evidence="7" id="KW-0472">Membrane</keyword>
<evidence type="ECO:0000256" key="7">
    <source>
        <dbReference type="SAM" id="Phobius"/>
    </source>
</evidence>
<keyword evidence="5" id="KW-0325">Glycoprotein</keyword>
<dbReference type="SMART" id="SM00082">
    <property type="entry name" value="LRRCT"/>
    <property type="match status" value="1"/>
</dbReference>
<dbReference type="PROSITE" id="PS51257">
    <property type="entry name" value="PROKAR_LIPOPROTEIN"/>
    <property type="match status" value="1"/>
</dbReference>